<feature type="compositionally biased region" description="Polar residues" evidence="1">
    <location>
        <begin position="202"/>
        <end position="216"/>
    </location>
</feature>
<sequence>MADPFAILRIPGFTVRKESDLPKLKERAMGLVRQYEKVNKHDKAREVEKAYRAVKEMVLQRASCAGAQAFSKIMAAGASGIFRSELGAKFCKGEQAGKAQQFRGSQLPRDGPPRWQAKPVEKPAEKAAAKNPAEAHFLKAQGTPAASAGPRKSREERLREKVEARRAKASEKGAESEKRAAAIREKLAAKRAKKNGEELSASGASPQESLPSNFGSPDSGADAVAQEEPTEEAAAEGEAAADDAASEEAAAEGEAAGDDAASEEDNEAEDDAPAADVDYF</sequence>
<feature type="compositionally biased region" description="Basic and acidic residues" evidence="1">
    <location>
        <begin position="119"/>
        <end position="128"/>
    </location>
</feature>
<dbReference type="EMBL" id="LSRX01000338">
    <property type="protein sequence ID" value="OLQ00150.1"/>
    <property type="molecule type" value="Genomic_DNA"/>
</dbReference>
<dbReference type="AlphaFoldDB" id="A0A1Q9DYD0"/>
<proteinExistence type="predicted"/>
<dbReference type="Proteomes" id="UP000186817">
    <property type="component" value="Unassembled WGS sequence"/>
</dbReference>
<name>A0A1Q9DYD0_SYMMI</name>
<dbReference type="OrthoDB" id="440232at2759"/>
<comment type="caution">
    <text evidence="2">The sequence shown here is derived from an EMBL/GenBank/DDBJ whole genome shotgun (WGS) entry which is preliminary data.</text>
</comment>
<evidence type="ECO:0000313" key="2">
    <source>
        <dbReference type="EMBL" id="OLQ00150.1"/>
    </source>
</evidence>
<protein>
    <submittedName>
        <fullName evidence="2">Uncharacterized protein</fullName>
    </submittedName>
</protein>
<feature type="region of interest" description="Disordered" evidence="1">
    <location>
        <begin position="94"/>
        <end position="280"/>
    </location>
</feature>
<reference evidence="2 3" key="1">
    <citation type="submission" date="2016-02" db="EMBL/GenBank/DDBJ databases">
        <title>Genome analysis of coral dinoflagellate symbionts highlights evolutionary adaptations to a symbiotic lifestyle.</title>
        <authorList>
            <person name="Aranda M."/>
            <person name="Li Y."/>
            <person name="Liew Y.J."/>
            <person name="Baumgarten S."/>
            <person name="Simakov O."/>
            <person name="Wilson M."/>
            <person name="Piel J."/>
            <person name="Ashoor H."/>
            <person name="Bougouffa S."/>
            <person name="Bajic V.B."/>
            <person name="Ryu T."/>
            <person name="Ravasi T."/>
            <person name="Bayer T."/>
            <person name="Micklem G."/>
            <person name="Kim H."/>
            <person name="Bhak J."/>
            <person name="Lajeunesse T.C."/>
            <person name="Voolstra C.R."/>
        </authorList>
    </citation>
    <scope>NUCLEOTIDE SEQUENCE [LARGE SCALE GENOMIC DNA]</scope>
    <source>
        <strain evidence="2 3">CCMP2467</strain>
    </source>
</reference>
<gene>
    <name evidence="2" type="ORF">AK812_SmicGene17231</name>
</gene>
<evidence type="ECO:0000256" key="1">
    <source>
        <dbReference type="SAM" id="MobiDB-lite"/>
    </source>
</evidence>
<keyword evidence="3" id="KW-1185">Reference proteome</keyword>
<accession>A0A1Q9DYD0</accession>
<evidence type="ECO:0000313" key="3">
    <source>
        <dbReference type="Proteomes" id="UP000186817"/>
    </source>
</evidence>
<feature type="compositionally biased region" description="Basic and acidic residues" evidence="1">
    <location>
        <begin position="152"/>
        <end position="188"/>
    </location>
</feature>
<organism evidence="2 3">
    <name type="scientific">Symbiodinium microadriaticum</name>
    <name type="common">Dinoflagellate</name>
    <name type="synonym">Zooxanthella microadriatica</name>
    <dbReference type="NCBI Taxonomy" id="2951"/>
    <lineage>
        <taxon>Eukaryota</taxon>
        <taxon>Sar</taxon>
        <taxon>Alveolata</taxon>
        <taxon>Dinophyceae</taxon>
        <taxon>Suessiales</taxon>
        <taxon>Symbiodiniaceae</taxon>
        <taxon>Symbiodinium</taxon>
    </lineage>
</organism>
<feature type="compositionally biased region" description="Acidic residues" evidence="1">
    <location>
        <begin position="228"/>
        <end position="280"/>
    </location>
</feature>